<gene>
    <name evidence="1" type="ORF">A2242_00085</name>
</gene>
<dbReference type="EMBL" id="MFGC01000020">
    <property type="protein sequence ID" value="OGF28109.1"/>
    <property type="molecule type" value="Genomic_DNA"/>
</dbReference>
<protein>
    <submittedName>
        <fullName evidence="1">Uncharacterized protein</fullName>
    </submittedName>
</protein>
<evidence type="ECO:0000313" key="1">
    <source>
        <dbReference type="EMBL" id="OGF28109.1"/>
    </source>
</evidence>
<name>A0A1F5SN86_9BACT</name>
<proteinExistence type="predicted"/>
<comment type="caution">
    <text evidence="1">The sequence shown here is derived from an EMBL/GenBank/DDBJ whole genome shotgun (WGS) entry which is preliminary data.</text>
</comment>
<sequence length="60" mass="7110">MPVTQTINTQKIKKLYLDGCKARSIKPRQTAFRDFVAFLEGDASYWMNANLKFFFEEMNR</sequence>
<reference evidence="1 2" key="1">
    <citation type="journal article" date="2016" name="Nat. Commun.">
        <title>Thousands of microbial genomes shed light on interconnected biogeochemical processes in an aquifer system.</title>
        <authorList>
            <person name="Anantharaman K."/>
            <person name="Brown C.T."/>
            <person name="Hug L.A."/>
            <person name="Sharon I."/>
            <person name="Castelle C.J."/>
            <person name="Probst A.J."/>
            <person name="Thomas B.C."/>
            <person name="Singh A."/>
            <person name="Wilkins M.J."/>
            <person name="Karaoz U."/>
            <person name="Brodie E.L."/>
            <person name="Williams K.H."/>
            <person name="Hubbard S.S."/>
            <person name="Banfield J.F."/>
        </authorList>
    </citation>
    <scope>NUCLEOTIDE SEQUENCE [LARGE SCALE GENOMIC DNA]</scope>
</reference>
<accession>A0A1F5SN86</accession>
<dbReference type="Proteomes" id="UP000178925">
    <property type="component" value="Unassembled WGS sequence"/>
</dbReference>
<organism evidence="1 2">
    <name type="scientific">Candidatus Falkowbacteria bacterium RIFOXYA2_FULL_47_9</name>
    <dbReference type="NCBI Taxonomy" id="1797995"/>
    <lineage>
        <taxon>Bacteria</taxon>
        <taxon>Candidatus Falkowiibacteriota</taxon>
    </lineage>
</organism>
<evidence type="ECO:0000313" key="2">
    <source>
        <dbReference type="Proteomes" id="UP000178925"/>
    </source>
</evidence>
<dbReference type="STRING" id="1797995.A2242_00085"/>
<dbReference type="AlphaFoldDB" id="A0A1F5SN86"/>